<keyword evidence="2" id="KW-1185">Reference proteome</keyword>
<evidence type="ECO:0008006" key="3">
    <source>
        <dbReference type="Google" id="ProtNLM"/>
    </source>
</evidence>
<proteinExistence type="predicted"/>
<reference evidence="2" key="1">
    <citation type="journal article" date="2019" name="Int. J. Syst. Evol. Microbiol.">
        <title>The Global Catalogue of Microorganisms (GCM) 10K type strain sequencing project: providing services to taxonomists for standard genome sequencing and annotation.</title>
        <authorList>
            <consortium name="The Broad Institute Genomics Platform"/>
            <consortium name="The Broad Institute Genome Sequencing Center for Infectious Disease"/>
            <person name="Wu L."/>
            <person name="Ma J."/>
        </authorList>
    </citation>
    <scope>NUCLEOTIDE SEQUENCE [LARGE SCALE GENOMIC DNA]</scope>
    <source>
        <strain evidence="2">CGMCC 4.7397</strain>
    </source>
</reference>
<accession>A0ABW1I1N0</accession>
<evidence type="ECO:0000313" key="1">
    <source>
        <dbReference type="EMBL" id="MFC5946843.1"/>
    </source>
</evidence>
<protein>
    <recommendedName>
        <fullName evidence="3">DUF4913 domain-containing protein</fullName>
    </recommendedName>
</protein>
<dbReference type="RefSeq" id="WP_379563125.1">
    <property type="nucleotide sequence ID" value="NZ_JBHSQK010000003.1"/>
</dbReference>
<sequence length="219" mass="23901">MSADAEARVVALSRDLERTTRRVGELDALVRELAGTLAELAAAPTSAQPPAPASPVRPWLGTPDVDTAVADLEDLADWLAAVYLRYSDALLPSCWAWHADIVEELHWLRGAYNDAYGLVFITAGTVGRPGPSWQKVGDWHDRLRPGVVRRIKTAAGSCELSRHAPGQYLPQRQDTAPLASQLRIIAASWASTGSPPTVTDDLLAQARHEQQRHLRSHQP</sequence>
<name>A0ABW1I1N0_9PSEU</name>
<dbReference type="Proteomes" id="UP001596119">
    <property type="component" value="Unassembled WGS sequence"/>
</dbReference>
<comment type="caution">
    <text evidence="1">The sequence shown here is derived from an EMBL/GenBank/DDBJ whole genome shotgun (WGS) entry which is preliminary data.</text>
</comment>
<dbReference type="EMBL" id="JBHSQK010000003">
    <property type="protein sequence ID" value="MFC5946843.1"/>
    <property type="molecule type" value="Genomic_DNA"/>
</dbReference>
<gene>
    <name evidence="1" type="ORF">ACFQH9_00955</name>
</gene>
<evidence type="ECO:0000313" key="2">
    <source>
        <dbReference type="Proteomes" id="UP001596119"/>
    </source>
</evidence>
<organism evidence="1 2">
    <name type="scientific">Pseudonocardia lutea</name>
    <dbReference type="NCBI Taxonomy" id="2172015"/>
    <lineage>
        <taxon>Bacteria</taxon>
        <taxon>Bacillati</taxon>
        <taxon>Actinomycetota</taxon>
        <taxon>Actinomycetes</taxon>
        <taxon>Pseudonocardiales</taxon>
        <taxon>Pseudonocardiaceae</taxon>
        <taxon>Pseudonocardia</taxon>
    </lineage>
</organism>